<comment type="caution">
    <text evidence="1">The sequence shown here is derived from an EMBL/GenBank/DDBJ whole genome shotgun (WGS) entry which is preliminary data.</text>
</comment>
<name>A0A2N6PHX0_9MICO</name>
<proteinExistence type="predicted"/>
<dbReference type="EMBL" id="PNFZ01000003">
    <property type="protein sequence ID" value="PMB98247.1"/>
    <property type="molecule type" value="Genomic_DNA"/>
</dbReference>
<evidence type="ECO:0000313" key="1">
    <source>
        <dbReference type="EMBL" id="PMB98247.1"/>
    </source>
</evidence>
<dbReference type="GeneID" id="86842490"/>
<dbReference type="RefSeq" id="WP_102162043.1">
    <property type="nucleotide sequence ID" value="NZ_JALXPM010000011.1"/>
</dbReference>
<keyword evidence="2" id="KW-1185">Reference proteome</keyword>
<organism evidence="1 2">
    <name type="scientific">Brevibacterium luteolum</name>
    <dbReference type="NCBI Taxonomy" id="199591"/>
    <lineage>
        <taxon>Bacteria</taxon>
        <taxon>Bacillati</taxon>
        <taxon>Actinomycetota</taxon>
        <taxon>Actinomycetes</taxon>
        <taxon>Micrococcales</taxon>
        <taxon>Brevibacteriaceae</taxon>
        <taxon>Brevibacterium</taxon>
    </lineage>
</organism>
<sequence>MADIVHARLDFTMPEAQNPSSLSTAITRALNDLPKDMRSSLRECEILPNPFQHGVRFDLTIVIPSQRQRDAEPYIDEIVTLLLERAGIELLDEEEEVSVSPGSRYDAHVSSGVAEFSYA</sequence>
<dbReference type="AlphaFoldDB" id="A0A2N6PHX0"/>
<evidence type="ECO:0000313" key="2">
    <source>
        <dbReference type="Proteomes" id="UP000235703"/>
    </source>
</evidence>
<accession>A0A2N6PHX0</accession>
<dbReference type="Proteomes" id="UP000235703">
    <property type="component" value="Unassembled WGS sequence"/>
</dbReference>
<reference evidence="1 2" key="1">
    <citation type="submission" date="2017-09" db="EMBL/GenBank/DDBJ databases">
        <title>Bacterial strain isolated from the female urinary microbiota.</title>
        <authorList>
            <person name="Thomas-White K."/>
            <person name="Kumar N."/>
            <person name="Forster S."/>
            <person name="Putonti C."/>
            <person name="Lawley T."/>
            <person name="Wolfe A.J."/>
        </authorList>
    </citation>
    <scope>NUCLEOTIDE SEQUENCE [LARGE SCALE GENOMIC DNA]</scope>
    <source>
        <strain evidence="1 2">UMB0680</strain>
    </source>
</reference>
<protein>
    <submittedName>
        <fullName evidence="1">Uncharacterized protein</fullName>
    </submittedName>
</protein>
<gene>
    <name evidence="1" type="ORF">CJ198_07740</name>
</gene>